<dbReference type="WBParaSite" id="BTMF_0000219001-mRNA-1">
    <property type="protein sequence ID" value="BTMF_0000219001-mRNA-1"/>
    <property type="gene ID" value="BTMF_0000219001"/>
</dbReference>
<reference evidence="3 4" key="2">
    <citation type="submission" date="2018-11" db="EMBL/GenBank/DDBJ databases">
        <authorList>
            <consortium name="Pathogen Informatics"/>
        </authorList>
    </citation>
    <scope>NUCLEOTIDE SEQUENCE [LARGE SCALE GENOMIC DNA]</scope>
</reference>
<dbReference type="Proteomes" id="UP000280834">
    <property type="component" value="Unassembled WGS sequence"/>
</dbReference>
<evidence type="ECO:0000259" key="2">
    <source>
        <dbReference type="Pfam" id="PF04050"/>
    </source>
</evidence>
<keyword evidence="4" id="KW-1185">Reference proteome</keyword>
<name>A0A0R3Q786_9BILA</name>
<evidence type="ECO:0000256" key="1">
    <source>
        <dbReference type="SAM" id="MobiDB-lite"/>
    </source>
</evidence>
<dbReference type="STRING" id="42155.A0A0R3Q786"/>
<evidence type="ECO:0000313" key="3">
    <source>
        <dbReference type="EMBL" id="VDO10416.1"/>
    </source>
</evidence>
<dbReference type="AlphaFoldDB" id="A0A0R3Q786"/>
<protein>
    <submittedName>
        <fullName evidence="5">Upf2 domain-containing protein</fullName>
    </submittedName>
</protein>
<evidence type="ECO:0000313" key="5">
    <source>
        <dbReference type="WBParaSite" id="BTMF_0000219001-mRNA-1"/>
    </source>
</evidence>
<accession>A0A0R3Q786</accession>
<feature type="region of interest" description="Disordered" evidence="1">
    <location>
        <begin position="1"/>
        <end position="25"/>
    </location>
</feature>
<dbReference type="InterPro" id="IPR007193">
    <property type="entry name" value="Upf2/Nmd2_C"/>
</dbReference>
<sequence length="179" mass="20060">VDAAREGKVDHQTEEVIDEEEEEPRKIDCALETGRDNISSSEEIVVSIYDENESVRVHTNRVMLPEDELFVRQLEQIIAETMQSRANAVSVPVSEIVVPTSARQKFHRSIAFDASATKSDDASKPGTETRMAILTRGKGNKTVLKAIAMDAPSFLTETWNAQREKERKELTAHKHITLS</sequence>
<feature type="domain" description="Up-frameshift suppressor 2 C-terminal" evidence="2">
    <location>
        <begin position="51"/>
        <end position="178"/>
    </location>
</feature>
<dbReference type="Pfam" id="PF04050">
    <property type="entry name" value="Upf2"/>
    <property type="match status" value="1"/>
</dbReference>
<dbReference type="EMBL" id="UZAG01001103">
    <property type="protein sequence ID" value="VDO10416.1"/>
    <property type="molecule type" value="Genomic_DNA"/>
</dbReference>
<reference evidence="5" key="1">
    <citation type="submission" date="2017-02" db="UniProtKB">
        <authorList>
            <consortium name="WormBaseParasite"/>
        </authorList>
    </citation>
    <scope>IDENTIFICATION</scope>
</reference>
<feature type="compositionally biased region" description="Basic and acidic residues" evidence="1">
    <location>
        <begin position="1"/>
        <end position="14"/>
    </location>
</feature>
<gene>
    <name evidence="3" type="ORF">BTMF_LOCUS1518</name>
</gene>
<evidence type="ECO:0000313" key="4">
    <source>
        <dbReference type="Proteomes" id="UP000280834"/>
    </source>
</evidence>
<proteinExistence type="predicted"/>
<organism evidence="5">
    <name type="scientific">Brugia timori</name>
    <dbReference type="NCBI Taxonomy" id="42155"/>
    <lineage>
        <taxon>Eukaryota</taxon>
        <taxon>Metazoa</taxon>
        <taxon>Ecdysozoa</taxon>
        <taxon>Nematoda</taxon>
        <taxon>Chromadorea</taxon>
        <taxon>Rhabditida</taxon>
        <taxon>Spirurina</taxon>
        <taxon>Spiruromorpha</taxon>
        <taxon>Filarioidea</taxon>
        <taxon>Onchocercidae</taxon>
        <taxon>Brugia</taxon>
    </lineage>
</organism>